<accession>A0A813M3A3</accession>
<protein>
    <recommendedName>
        <fullName evidence="3">RNA-directed DNA polymerase from mobile element jockey-like</fullName>
    </recommendedName>
</protein>
<reference evidence="1" key="1">
    <citation type="submission" date="2021-02" db="EMBL/GenBank/DDBJ databases">
        <authorList>
            <person name="Nowell W R."/>
        </authorList>
    </citation>
    <scope>NUCLEOTIDE SEQUENCE</scope>
    <source>
        <strain evidence="1">Ploen Becks lab</strain>
    </source>
</reference>
<gene>
    <name evidence="1" type="ORF">OXX778_LOCUS282</name>
</gene>
<dbReference type="AlphaFoldDB" id="A0A813M3A3"/>
<evidence type="ECO:0000313" key="1">
    <source>
        <dbReference type="EMBL" id="CAF0705634.1"/>
    </source>
</evidence>
<dbReference type="OrthoDB" id="426210at2759"/>
<evidence type="ECO:0000313" key="2">
    <source>
        <dbReference type="Proteomes" id="UP000663879"/>
    </source>
</evidence>
<dbReference type="PANTHER" id="PTHR33332">
    <property type="entry name" value="REVERSE TRANSCRIPTASE DOMAIN-CONTAINING PROTEIN"/>
    <property type="match status" value="1"/>
</dbReference>
<dbReference type="Proteomes" id="UP000663879">
    <property type="component" value="Unassembled WGS sequence"/>
</dbReference>
<name>A0A813M3A3_9BILA</name>
<organism evidence="1 2">
    <name type="scientific">Brachionus calyciflorus</name>
    <dbReference type="NCBI Taxonomy" id="104777"/>
    <lineage>
        <taxon>Eukaryota</taxon>
        <taxon>Metazoa</taxon>
        <taxon>Spiralia</taxon>
        <taxon>Gnathifera</taxon>
        <taxon>Rotifera</taxon>
        <taxon>Eurotatoria</taxon>
        <taxon>Monogononta</taxon>
        <taxon>Pseudotrocha</taxon>
        <taxon>Ploima</taxon>
        <taxon>Brachionidae</taxon>
        <taxon>Brachionus</taxon>
    </lineage>
</organism>
<keyword evidence="2" id="KW-1185">Reference proteome</keyword>
<sequence>MGFNFSKCKVMHLGNRGDLSNREYSFNIYNGTQQISHTLETTKSERDLGIIIRDDLKWNDQINSAISKANSSLSRLKRAFPNWNIQTFKILYNSFVRPHLEYAAVTWNPFKKQDIKLIENVQRRATKCVSSLRNKSYEERLKILNLITLKDRRERGDLIQLFKIEKKINLIEWYHPLIQAPNTNTIGPSSSTRSNKRKYRQFVKSCPPRNNFFTNRTANAWNMIPDNLIDSNTVNAFKNKYDKLTISF</sequence>
<comment type="caution">
    <text evidence="1">The sequence shown here is derived from an EMBL/GenBank/DDBJ whole genome shotgun (WGS) entry which is preliminary data.</text>
</comment>
<dbReference type="EMBL" id="CAJNOC010000012">
    <property type="protein sequence ID" value="CAF0705634.1"/>
    <property type="molecule type" value="Genomic_DNA"/>
</dbReference>
<evidence type="ECO:0008006" key="3">
    <source>
        <dbReference type="Google" id="ProtNLM"/>
    </source>
</evidence>
<proteinExistence type="predicted"/>